<sequence length="154" mass="17452">MARPTKYSEQLATTIIDRLINGESLRAICTSEDMPEKATIFRWLASNAEFCDLYKLAREIQADMLADDLLNIADTVYCTGGALTKAKLQIQTRMWIASKLKPRVYGNKPEPQPTQQQPPALNIIIGEQHKRDLAKLTDQELEQCYQLALANEKK</sequence>
<evidence type="ECO:0000313" key="1">
    <source>
        <dbReference type="EMBL" id="QQP85739.1"/>
    </source>
</evidence>
<keyword evidence="2" id="KW-1185">Reference proteome</keyword>
<dbReference type="Pfam" id="PF20901">
    <property type="entry name" value="Sf6_terminase"/>
    <property type="match status" value="1"/>
</dbReference>
<evidence type="ECO:0000313" key="2">
    <source>
        <dbReference type="Proteomes" id="UP000595278"/>
    </source>
</evidence>
<gene>
    <name evidence="1" type="ORF">JHT90_00290</name>
</gene>
<name>A0A974NFP9_9GAMM</name>
<evidence type="ECO:0008006" key="3">
    <source>
        <dbReference type="Google" id="ProtNLM"/>
    </source>
</evidence>
<dbReference type="KEGG" id="eaz:JHT90_00290"/>
<dbReference type="Gene3D" id="1.10.10.60">
    <property type="entry name" value="Homeodomain-like"/>
    <property type="match status" value="1"/>
</dbReference>
<dbReference type="InterPro" id="IPR048683">
    <property type="entry name" value="Sf6_terminase"/>
</dbReference>
<reference evidence="1 2" key="1">
    <citation type="submission" date="2021-01" db="EMBL/GenBank/DDBJ databases">
        <title>Entomomonas sp. F2A isolated from a house cricket (Acheta domesticus).</title>
        <authorList>
            <person name="Spergser J."/>
            <person name="Busse H.-J."/>
        </authorList>
    </citation>
    <scope>NUCLEOTIDE SEQUENCE [LARGE SCALE GENOMIC DNA]</scope>
    <source>
        <strain evidence="1 2">F2A</strain>
    </source>
</reference>
<dbReference type="EMBL" id="CP067393">
    <property type="protein sequence ID" value="QQP85739.1"/>
    <property type="molecule type" value="Genomic_DNA"/>
</dbReference>
<protein>
    <recommendedName>
        <fullName evidence="3">Terminase small subunit</fullName>
    </recommendedName>
</protein>
<accession>A0A974NFP9</accession>
<organism evidence="1 2">
    <name type="scientific">Entomomonas asaccharolytica</name>
    <dbReference type="NCBI Taxonomy" id="2785331"/>
    <lineage>
        <taxon>Bacteria</taxon>
        <taxon>Pseudomonadati</taxon>
        <taxon>Pseudomonadota</taxon>
        <taxon>Gammaproteobacteria</taxon>
        <taxon>Pseudomonadales</taxon>
        <taxon>Pseudomonadaceae</taxon>
        <taxon>Entomomonas</taxon>
    </lineage>
</organism>
<dbReference type="AlphaFoldDB" id="A0A974NFP9"/>
<proteinExistence type="predicted"/>
<dbReference type="RefSeq" id="WP_201092659.1">
    <property type="nucleotide sequence ID" value="NZ_CP067393.1"/>
</dbReference>
<dbReference type="Proteomes" id="UP000595278">
    <property type="component" value="Chromosome"/>
</dbReference>